<keyword evidence="2" id="KW-1185">Reference proteome</keyword>
<evidence type="ECO:0000313" key="2">
    <source>
        <dbReference type="Proteomes" id="UP000199632"/>
    </source>
</evidence>
<dbReference type="InterPro" id="IPR028961">
    <property type="entry name" value="Imm21"/>
</dbReference>
<dbReference type="SUPFAM" id="SSF56784">
    <property type="entry name" value="HAD-like"/>
    <property type="match status" value="1"/>
</dbReference>
<dbReference type="GO" id="GO:0006281">
    <property type="term" value="P:DNA repair"/>
    <property type="evidence" value="ECO:0007669"/>
    <property type="project" value="TreeGrafter"/>
</dbReference>
<dbReference type="STRING" id="137265.SAMN05421684_1423"/>
<sequence>MRGDSLPIMTGPTGRLAALTEAAAIILLDFDGPICNVFNTRTAARVGSDLRRMLAGHGVDVAGELAPLALLEATTRLAPHLAGEVEAALRVVELEAATGAETTLGAFDVVRACVHTERGLAIVSDTSTEAIHAYLRRRDRERYFAPVIGRDGADPALPTALARAVEALGTDCLFVSATATGVAAARQAGITAIGYATKPGAAERLTDAGAQVVIDALHDLAHAISTTRLRRNELPWIDSTGGPLVVVPASALPHWHGTGDLFRANSDSDDWGDYGRACGVDGYAGLIPVGETKALVLADEPAATTYLADSRTFVRWISARSEADLISLVPQAIESAAWETVGEWLLTEPVEMFDSTLVGTDREAAPRLAITVEPGTYEVRTAHIEPDEVTAMVLAQLVPKAPSASTQVADQLI</sequence>
<dbReference type="GO" id="GO:0005829">
    <property type="term" value="C:cytosol"/>
    <property type="evidence" value="ECO:0007669"/>
    <property type="project" value="TreeGrafter"/>
</dbReference>
<name>A0A1H3MJ09_9ACTN</name>
<organism evidence="1 2">
    <name type="scientific">Asanoa ishikariensis</name>
    <dbReference type="NCBI Taxonomy" id="137265"/>
    <lineage>
        <taxon>Bacteria</taxon>
        <taxon>Bacillati</taxon>
        <taxon>Actinomycetota</taxon>
        <taxon>Actinomycetes</taxon>
        <taxon>Micromonosporales</taxon>
        <taxon>Micromonosporaceae</taxon>
        <taxon>Asanoa</taxon>
    </lineage>
</organism>
<proteinExistence type="predicted"/>
<dbReference type="InterPro" id="IPR023214">
    <property type="entry name" value="HAD_sf"/>
</dbReference>
<dbReference type="AlphaFoldDB" id="A0A1H3MJ09"/>
<dbReference type="Gene3D" id="3.40.50.1000">
    <property type="entry name" value="HAD superfamily/HAD-like"/>
    <property type="match status" value="1"/>
</dbReference>
<dbReference type="Pfam" id="PF15589">
    <property type="entry name" value="Imm21"/>
    <property type="match status" value="1"/>
</dbReference>
<dbReference type="InterPro" id="IPR036412">
    <property type="entry name" value="HAD-like_sf"/>
</dbReference>
<protein>
    <submittedName>
        <fullName evidence="1">Beta-phosphoglucomutase, HAD superfamily</fullName>
    </submittedName>
</protein>
<dbReference type="InterPro" id="IPR050155">
    <property type="entry name" value="HAD-like_hydrolase_sf"/>
</dbReference>
<dbReference type="Proteomes" id="UP000199632">
    <property type="component" value="Unassembled WGS sequence"/>
</dbReference>
<dbReference type="PANTHER" id="PTHR43434">
    <property type="entry name" value="PHOSPHOGLYCOLATE PHOSPHATASE"/>
    <property type="match status" value="1"/>
</dbReference>
<dbReference type="PANTHER" id="PTHR43434:SF1">
    <property type="entry name" value="PHOSPHOGLYCOLATE PHOSPHATASE"/>
    <property type="match status" value="1"/>
</dbReference>
<evidence type="ECO:0000313" key="1">
    <source>
        <dbReference type="EMBL" id="SDY76344.1"/>
    </source>
</evidence>
<dbReference type="EMBL" id="FNQB01000001">
    <property type="protein sequence ID" value="SDY76344.1"/>
    <property type="molecule type" value="Genomic_DNA"/>
</dbReference>
<accession>A0A1H3MJ09</accession>
<dbReference type="GO" id="GO:0008967">
    <property type="term" value="F:phosphoglycolate phosphatase activity"/>
    <property type="evidence" value="ECO:0007669"/>
    <property type="project" value="TreeGrafter"/>
</dbReference>
<gene>
    <name evidence="1" type="ORF">SAMN05421684_1423</name>
</gene>
<reference evidence="2" key="1">
    <citation type="submission" date="2016-10" db="EMBL/GenBank/DDBJ databases">
        <authorList>
            <person name="Varghese N."/>
            <person name="Submissions S."/>
        </authorList>
    </citation>
    <scope>NUCLEOTIDE SEQUENCE [LARGE SCALE GENOMIC DNA]</scope>
    <source>
        <strain evidence="2">DSM 44718</strain>
    </source>
</reference>